<dbReference type="EMBL" id="LWDX02041707">
    <property type="protein sequence ID" value="OEL23748.1"/>
    <property type="molecule type" value="Genomic_DNA"/>
</dbReference>
<evidence type="ECO:0000256" key="1">
    <source>
        <dbReference type="SAM" id="MobiDB-lite"/>
    </source>
</evidence>
<protein>
    <submittedName>
        <fullName evidence="2">Uncharacterized protein</fullName>
    </submittedName>
</protein>
<dbReference type="Proteomes" id="UP000095767">
    <property type="component" value="Unassembled WGS sequence"/>
</dbReference>
<keyword evidence="3" id="KW-1185">Reference proteome</keyword>
<dbReference type="OrthoDB" id="7769065at2759"/>
<dbReference type="PANTHER" id="PTHR31257:SF21">
    <property type="entry name" value="OS07G0683600 PROTEIN"/>
    <property type="match status" value="1"/>
</dbReference>
<proteinExistence type="predicted"/>
<dbReference type="InterPro" id="IPR040249">
    <property type="entry name" value="Ricin_B-like_lectin_EULS3-like"/>
</dbReference>
<accession>A0A1E5VF27</accession>
<dbReference type="Gene3D" id="2.80.10.50">
    <property type="match status" value="4"/>
</dbReference>
<feature type="region of interest" description="Disordered" evidence="1">
    <location>
        <begin position="196"/>
        <end position="272"/>
    </location>
</feature>
<dbReference type="InterPro" id="IPR035992">
    <property type="entry name" value="Ricin_B-like_lectins"/>
</dbReference>
<dbReference type="PANTHER" id="PTHR31257">
    <property type="entry name" value="RICIN B-LIKE LECTIN EULS3"/>
    <property type="match status" value="1"/>
</dbReference>
<organism evidence="2 3">
    <name type="scientific">Dichanthelium oligosanthes</name>
    <dbReference type="NCBI Taxonomy" id="888268"/>
    <lineage>
        <taxon>Eukaryota</taxon>
        <taxon>Viridiplantae</taxon>
        <taxon>Streptophyta</taxon>
        <taxon>Embryophyta</taxon>
        <taxon>Tracheophyta</taxon>
        <taxon>Spermatophyta</taxon>
        <taxon>Magnoliopsida</taxon>
        <taxon>Liliopsida</taxon>
        <taxon>Poales</taxon>
        <taxon>Poaceae</taxon>
        <taxon>PACMAD clade</taxon>
        <taxon>Panicoideae</taxon>
        <taxon>Panicodae</taxon>
        <taxon>Paniceae</taxon>
        <taxon>Dichantheliinae</taxon>
        <taxon>Dichanthelium</taxon>
    </lineage>
</organism>
<comment type="caution">
    <text evidence="2">The sequence shown here is derived from an EMBL/GenBank/DDBJ whole genome shotgun (WGS) entry which is preliminary data.</text>
</comment>
<evidence type="ECO:0000313" key="2">
    <source>
        <dbReference type="EMBL" id="OEL23748.1"/>
    </source>
</evidence>
<gene>
    <name evidence="2" type="ORF">BAE44_0015231</name>
</gene>
<dbReference type="AlphaFoldDB" id="A0A1E5VF27"/>
<evidence type="ECO:0000313" key="3">
    <source>
        <dbReference type="Proteomes" id="UP000095767"/>
    </source>
</evidence>
<dbReference type="CDD" id="cd23431">
    <property type="entry name" value="beta-trefoil_Ricin_AtEULS3-like"/>
    <property type="match status" value="5"/>
</dbReference>
<name>A0A1E5VF27_9POAL</name>
<sequence length="981" mass="109387">MFGHGHHHQHGGGHQAPPQHDQKLFKVFCRADEGYCLTVRHDAVVLAPTNPRDEFQHWYKDMRHSTRVKDEEGQPGFALINRATGLAIKHSLGQSHPVKLVPYNPEYLDESVLWTESRDVGKGFRCIRMVNNIHLNFDAFHGDKDHGGVHDGTTVVLWEWCKGHNQSWKLLPWGDEAYAAPPPVYGGGAYGYPGGSQGSYPPAPPPHQEIGYGYRPPPGGPEGYAPPPEPGYGYRPTPGGPGGYAPPPPHHQEPGYGGYRPPPPGNAPGYGGGYSNLPRGLASEPTVRVYCKADDGYSLTVRNGTVCLAPTNPRDDFQDMRHSTSIKDEEGYPAFALVNKVTGEAIKHSLGQSHPVKLVPYNTEYVDESVLWTESRDVGHGFRCVRMVNNIYLNFDAFHGDKDHGGVHDGTTVVLWEWAKGDNQRWKIVPWCKCPTFIQHTRSPLHPPAKRSEAKMSWFGHHHSEPAPPASGPNQVFKIFCRANENYCLAVRDGGVVLAPANPKDEHQHWYKDMRFSTRVKDEEGMPAFALVNKATGLAIKHSLGQSHPVKLAPFNPEHEDASVLWTESKDVGKGFRCIRMVNNTRLNFDAFHGDKDHGGVHDGTTVVLWEWCKGENQSWKILPWGPEAHSPAAGPGNAAVGGVPVHTVRVFCKAGEDYSLTVRNGTACLAPSNPRDEYQHWIKDMRHSNRVRDEEGYPAFALVNKVTGEALKHSTGQGHPVKLVPYNPEYQDESVLWTESRDVGSGFRCVRMVNNIYLNFDAFHGDKAHGGVHDGTEIVLWKCHMDVYGRERYGGYGIATPGYAPPVPYGMSQVNIEGNGCGRPLPPQPTVKVYCRANPNYAMSIRNGKVVLAPANPKDDYQHWIKDMRWSTSIKDEEGYPAFALVNKATGEAIKHSLGQSHPVRLVPYNPDFLDESVLWTESRDVGNGFRCIRMVNNIYLNFDALHGDKWHGGVRDGTEIVLWKWCEGDNQRWKIQPYY</sequence>
<feature type="compositionally biased region" description="Pro residues" evidence="1">
    <location>
        <begin position="215"/>
        <end position="230"/>
    </location>
</feature>
<reference evidence="2 3" key="1">
    <citation type="submission" date="2016-09" db="EMBL/GenBank/DDBJ databases">
        <title>The draft genome of Dichanthelium oligosanthes: A C3 panicoid grass species.</title>
        <authorList>
            <person name="Studer A.J."/>
            <person name="Schnable J.C."/>
            <person name="Brutnell T.P."/>
        </authorList>
    </citation>
    <scope>NUCLEOTIDE SEQUENCE [LARGE SCALE GENOMIC DNA]</scope>
    <source>
        <strain evidence="3">cv. Kellogg 1175</strain>
        <tissue evidence="2">Leaf</tissue>
    </source>
</reference>
<dbReference type="SUPFAM" id="SSF50370">
    <property type="entry name" value="Ricin B-like lectins"/>
    <property type="match status" value="5"/>
</dbReference>